<dbReference type="EMBL" id="JOJR01000536">
    <property type="protein sequence ID" value="RCN36664.1"/>
    <property type="molecule type" value="Genomic_DNA"/>
</dbReference>
<sequence length="312" mass="34289">MSTYPARLEFILRDMPCEGNQRLFVIWIVGASKLSYAKIRPLEVHPQDKALNVSVEAYTWSHGTISSCVENHGRYIEGAAFVDVCVCLNRGSSLVNPVYESIVRMNIYKNLSANRTASAVVDTVYGRTPRGCNDKGDLTRFTSWRGEHACSISGCVVNLTHGQYDAVPFGVTQLRVVAIQVAFGTVETVKWNLAIVRYVSAATKNLTPTPVELNEILNNCSDDFSEKIENREDIELCQEFNEGREYLEPAEEEGQPYVSPAPAKKSSASASLLCVTASEGVSSKHMNPFQVLLGDEASQIPEPAMAKIADNS</sequence>
<protein>
    <recommendedName>
        <fullName evidence="3">DNA2/NAM7 helicase helicase domain-containing protein</fullName>
    </recommendedName>
</protein>
<evidence type="ECO:0000313" key="2">
    <source>
        <dbReference type="Proteomes" id="UP000252519"/>
    </source>
</evidence>
<organism evidence="1 2">
    <name type="scientific">Ancylostoma caninum</name>
    <name type="common">Dog hookworm</name>
    <dbReference type="NCBI Taxonomy" id="29170"/>
    <lineage>
        <taxon>Eukaryota</taxon>
        <taxon>Metazoa</taxon>
        <taxon>Ecdysozoa</taxon>
        <taxon>Nematoda</taxon>
        <taxon>Chromadorea</taxon>
        <taxon>Rhabditida</taxon>
        <taxon>Rhabditina</taxon>
        <taxon>Rhabditomorpha</taxon>
        <taxon>Strongyloidea</taxon>
        <taxon>Ancylostomatidae</taxon>
        <taxon>Ancylostomatinae</taxon>
        <taxon>Ancylostoma</taxon>
    </lineage>
</organism>
<dbReference type="OrthoDB" id="5863679at2759"/>
<comment type="caution">
    <text evidence="1">The sequence shown here is derived from an EMBL/GenBank/DDBJ whole genome shotgun (WGS) entry which is preliminary data.</text>
</comment>
<gene>
    <name evidence="1" type="ORF">ANCCAN_17446</name>
</gene>
<dbReference type="AlphaFoldDB" id="A0A368FWT5"/>
<proteinExistence type="predicted"/>
<keyword evidence="2" id="KW-1185">Reference proteome</keyword>
<name>A0A368FWT5_ANCCA</name>
<reference evidence="1 2" key="1">
    <citation type="submission" date="2014-10" db="EMBL/GenBank/DDBJ databases">
        <title>Draft genome of the hookworm Ancylostoma caninum.</title>
        <authorList>
            <person name="Mitreva M."/>
        </authorList>
    </citation>
    <scope>NUCLEOTIDE SEQUENCE [LARGE SCALE GENOMIC DNA]</scope>
    <source>
        <strain evidence="1 2">Baltimore</strain>
    </source>
</reference>
<evidence type="ECO:0000313" key="1">
    <source>
        <dbReference type="EMBL" id="RCN36664.1"/>
    </source>
</evidence>
<accession>A0A368FWT5</accession>
<dbReference type="Proteomes" id="UP000252519">
    <property type="component" value="Unassembled WGS sequence"/>
</dbReference>
<evidence type="ECO:0008006" key="3">
    <source>
        <dbReference type="Google" id="ProtNLM"/>
    </source>
</evidence>